<dbReference type="EMBL" id="JBJJXI010000043">
    <property type="protein sequence ID" value="KAL3401720.1"/>
    <property type="molecule type" value="Genomic_DNA"/>
</dbReference>
<protein>
    <submittedName>
        <fullName evidence="2">Uncharacterized protein</fullName>
    </submittedName>
</protein>
<reference evidence="2 3" key="1">
    <citation type="journal article" date="2024" name="bioRxiv">
        <title>A reference genome for Trichogramma kaykai: A tiny desert-dwelling parasitoid wasp with competing sex-ratio distorters.</title>
        <authorList>
            <person name="Culotta J."/>
            <person name="Lindsey A.R."/>
        </authorList>
    </citation>
    <scope>NUCLEOTIDE SEQUENCE [LARGE SCALE GENOMIC DNA]</scope>
    <source>
        <strain evidence="2 3">KSX58</strain>
    </source>
</reference>
<keyword evidence="1" id="KW-0472">Membrane</keyword>
<evidence type="ECO:0000313" key="3">
    <source>
        <dbReference type="Proteomes" id="UP001627154"/>
    </source>
</evidence>
<evidence type="ECO:0000256" key="1">
    <source>
        <dbReference type="SAM" id="Phobius"/>
    </source>
</evidence>
<feature type="transmembrane region" description="Helical" evidence="1">
    <location>
        <begin position="141"/>
        <end position="159"/>
    </location>
</feature>
<accession>A0ABD2X9N2</accession>
<name>A0ABD2X9N2_9HYME</name>
<keyword evidence="3" id="KW-1185">Reference proteome</keyword>
<organism evidence="2 3">
    <name type="scientific">Trichogramma kaykai</name>
    <dbReference type="NCBI Taxonomy" id="54128"/>
    <lineage>
        <taxon>Eukaryota</taxon>
        <taxon>Metazoa</taxon>
        <taxon>Ecdysozoa</taxon>
        <taxon>Arthropoda</taxon>
        <taxon>Hexapoda</taxon>
        <taxon>Insecta</taxon>
        <taxon>Pterygota</taxon>
        <taxon>Neoptera</taxon>
        <taxon>Endopterygota</taxon>
        <taxon>Hymenoptera</taxon>
        <taxon>Apocrita</taxon>
        <taxon>Proctotrupomorpha</taxon>
        <taxon>Chalcidoidea</taxon>
        <taxon>Trichogrammatidae</taxon>
        <taxon>Trichogramma</taxon>
    </lineage>
</organism>
<comment type="caution">
    <text evidence="2">The sequence shown here is derived from an EMBL/GenBank/DDBJ whole genome shotgun (WGS) entry which is preliminary data.</text>
</comment>
<gene>
    <name evidence="2" type="ORF">TKK_005084</name>
</gene>
<evidence type="ECO:0000313" key="2">
    <source>
        <dbReference type="EMBL" id="KAL3401720.1"/>
    </source>
</evidence>
<dbReference type="Proteomes" id="UP001627154">
    <property type="component" value="Unassembled WGS sequence"/>
</dbReference>
<keyword evidence="1" id="KW-1133">Transmembrane helix</keyword>
<dbReference type="AlphaFoldDB" id="A0ABD2X9N2"/>
<keyword evidence="1" id="KW-0812">Transmembrane</keyword>
<sequence length="426" mass="49078">MIKQNIKDNSEKIFPDKLLNGHRHKIIIGINAGDKLSAPIRNESGHAIDIRRPLYNETKLVLESINFSSSFAETNKTDYTTGLNFLIEQLRNNQISLISVPRGYQKIYENVTHVYTERECMNISALIPEKLKRQIQFPKKILQSLLAVPAILGFIIWILRLTKIVSDKVTILKILGALFGISVGLKPSKNSELTALMSIFLISTVYPTDFYSDFIEEKLIKNTETFDTYKSIDESKLEIFIFNVYSNLLEDTNDTNANNMKNKSKPYFSSVACIRPLVIERNRTCIGAFDALQDSIEEIKCHEKNCHIFYAKKLFGCYARSYLFERASPYADRFQNKLRQLREYGIDVFIKRGYDRFIVEDQENGRSLSPDLFHIHLIFIVASGVILSFFILVIENILNFIVIKAEESNLFKTSVEIISNKKYKKT</sequence>
<proteinExistence type="predicted"/>
<feature type="transmembrane region" description="Helical" evidence="1">
    <location>
        <begin position="372"/>
        <end position="394"/>
    </location>
</feature>